<dbReference type="InterPro" id="IPR003607">
    <property type="entry name" value="HD/PDEase_dom"/>
</dbReference>
<proteinExistence type="predicted"/>
<reference evidence="2 3" key="1">
    <citation type="submission" date="2021-06" db="EMBL/GenBank/DDBJ databases">
        <title>Bacillus sp. RD4P76, an endophyte from a halophyte.</title>
        <authorList>
            <person name="Sun J.-Q."/>
        </authorList>
    </citation>
    <scope>NUCLEOTIDE SEQUENCE [LARGE SCALE GENOMIC DNA]</scope>
    <source>
        <strain evidence="2 3">CGMCC 1.15917</strain>
    </source>
</reference>
<feature type="domain" description="HD" evidence="1">
    <location>
        <begin position="50"/>
        <end position="152"/>
    </location>
</feature>
<gene>
    <name evidence="2" type="ORF">KS419_00375</name>
</gene>
<evidence type="ECO:0000313" key="2">
    <source>
        <dbReference type="EMBL" id="MBU9710217.1"/>
    </source>
</evidence>
<accession>A0ABS6J947</accession>
<comment type="caution">
    <text evidence="2">The sequence shown here is derived from an EMBL/GenBank/DDBJ whole genome shotgun (WGS) entry which is preliminary data.</text>
</comment>
<dbReference type="InterPro" id="IPR006674">
    <property type="entry name" value="HD_domain"/>
</dbReference>
<dbReference type="CDD" id="cd00077">
    <property type="entry name" value="HDc"/>
    <property type="match status" value="1"/>
</dbReference>
<dbReference type="RefSeq" id="WP_217064125.1">
    <property type="nucleotide sequence ID" value="NZ_JAHQCS010000009.1"/>
</dbReference>
<dbReference type="Proteomes" id="UP000784880">
    <property type="component" value="Unassembled WGS sequence"/>
</dbReference>
<sequence length="336" mass="38575">MHQVKDPIYGEFEIAPVLRELIESAPVQRLKGIHQGGASYLVNPKWNVTRYDHSIGVMVLIQKLGGSVEEQIAGLLHDVSHTAFSHVIDFVFENKEENYHEKIYEQVVLNSQIPEILSKHNYDYKDILLDDAQWTLLEQPAPELCADRVDYTLRDMLTYGQITSGEVEKFLADLTVIDGKMYLQSIEIAEWFTETYYKEVIGFFLDPLNIYGYDTLAKTLKLALIRDYIHTDDFLSKDEELMHKLRTAADNGQDLDIQALLNQLDPNVCVSEATEEERECKDYDIHLKKKVRLIDPSVLQDNKTLVQASVLSEKIRQLGKTAKQKATKGTYIKVHK</sequence>
<dbReference type="PROSITE" id="PS51831">
    <property type="entry name" value="HD"/>
    <property type="match status" value="1"/>
</dbReference>
<dbReference type="PANTHER" id="PTHR11373">
    <property type="entry name" value="DEOXYNUCLEOSIDE TRIPHOSPHATE TRIPHOSPHOHYDROLASE"/>
    <property type="match status" value="1"/>
</dbReference>
<evidence type="ECO:0000259" key="1">
    <source>
        <dbReference type="PROSITE" id="PS51831"/>
    </source>
</evidence>
<dbReference type="EMBL" id="JAHQCS010000009">
    <property type="protein sequence ID" value="MBU9710217.1"/>
    <property type="molecule type" value="Genomic_DNA"/>
</dbReference>
<organism evidence="2 3">
    <name type="scientific">Evansella tamaricis</name>
    <dbReference type="NCBI Taxonomy" id="2069301"/>
    <lineage>
        <taxon>Bacteria</taxon>
        <taxon>Bacillati</taxon>
        <taxon>Bacillota</taxon>
        <taxon>Bacilli</taxon>
        <taxon>Bacillales</taxon>
        <taxon>Bacillaceae</taxon>
        <taxon>Evansella</taxon>
    </lineage>
</organism>
<dbReference type="PANTHER" id="PTHR11373:SF41">
    <property type="entry name" value="METAL-DEPENDENT PHOSPHOHYDROLASE"/>
    <property type="match status" value="1"/>
</dbReference>
<dbReference type="Pfam" id="PF01966">
    <property type="entry name" value="HD"/>
    <property type="match status" value="1"/>
</dbReference>
<evidence type="ECO:0000313" key="3">
    <source>
        <dbReference type="Proteomes" id="UP000784880"/>
    </source>
</evidence>
<name>A0ABS6J947_9BACI</name>
<protein>
    <submittedName>
        <fullName evidence="2">HD domain-containing protein</fullName>
    </submittedName>
</protein>
<keyword evidence="3" id="KW-1185">Reference proteome</keyword>
<dbReference type="SMART" id="SM00471">
    <property type="entry name" value="HDc"/>
    <property type="match status" value="1"/>
</dbReference>
<dbReference type="InterPro" id="IPR050135">
    <property type="entry name" value="dGTPase-like"/>
</dbReference>